<evidence type="ECO:0000313" key="2">
    <source>
        <dbReference type="Proteomes" id="UP000238362"/>
    </source>
</evidence>
<name>A0A2T0LY64_9PSEU</name>
<proteinExistence type="predicted"/>
<comment type="caution">
    <text evidence="1">The sequence shown here is derived from an EMBL/GenBank/DDBJ whole genome shotgun (WGS) entry which is preliminary data.</text>
</comment>
<organism evidence="1 2">
    <name type="scientific">Prauserella shujinwangii</name>
    <dbReference type="NCBI Taxonomy" id="1453103"/>
    <lineage>
        <taxon>Bacteria</taxon>
        <taxon>Bacillati</taxon>
        <taxon>Actinomycetota</taxon>
        <taxon>Actinomycetes</taxon>
        <taxon>Pseudonocardiales</taxon>
        <taxon>Pseudonocardiaceae</taxon>
        <taxon>Prauserella</taxon>
    </lineage>
</organism>
<evidence type="ECO:0000313" key="1">
    <source>
        <dbReference type="EMBL" id="PRX49061.1"/>
    </source>
</evidence>
<accession>A0A2T0LY64</accession>
<keyword evidence="2" id="KW-1185">Reference proteome</keyword>
<gene>
    <name evidence="1" type="ORF">B0I33_10394</name>
</gene>
<dbReference type="Pfam" id="PF12079">
    <property type="entry name" value="DUF3558"/>
    <property type="match status" value="1"/>
</dbReference>
<protein>
    <submittedName>
        <fullName evidence="1">Uncharacterized protein DUF3558</fullName>
    </submittedName>
</protein>
<sequence length="164" mass="17543">MPPVSQELDATPYLTKPCELVPDTTLESLGFALPGEPLSAENESTADLVGPSCGWWLKPGNTLLSVGIQTGNREHGVGGLRGLRGGYERGQYAYWESTNIGGYPAAYYDIDDERQEGRCRLAVGIADDLTFSVSAGVYENEPQQACSTVEKVATDVIGTLKRGA</sequence>
<dbReference type="AlphaFoldDB" id="A0A2T0LY64"/>
<dbReference type="EMBL" id="PVNH01000003">
    <property type="protein sequence ID" value="PRX49061.1"/>
    <property type="molecule type" value="Genomic_DNA"/>
</dbReference>
<dbReference type="Proteomes" id="UP000238362">
    <property type="component" value="Unassembled WGS sequence"/>
</dbReference>
<reference evidence="1 2" key="1">
    <citation type="submission" date="2018-03" db="EMBL/GenBank/DDBJ databases">
        <title>Genomic Encyclopedia of Type Strains, Phase III (KMG-III): the genomes of soil and plant-associated and newly described type strains.</title>
        <authorList>
            <person name="Whitman W."/>
        </authorList>
    </citation>
    <scope>NUCLEOTIDE SEQUENCE [LARGE SCALE GENOMIC DNA]</scope>
    <source>
        <strain evidence="1 2">CGMCC 4.7125</strain>
    </source>
</reference>
<dbReference type="InterPro" id="IPR024520">
    <property type="entry name" value="DUF3558"/>
</dbReference>